<evidence type="ECO:0000313" key="4">
    <source>
        <dbReference type="EMBL" id="PHJ19247.1"/>
    </source>
</evidence>
<dbReference type="GO" id="GO:0004757">
    <property type="term" value="F:sepiapterin reductase (NADP+) activity"/>
    <property type="evidence" value="ECO:0007669"/>
    <property type="project" value="TreeGrafter"/>
</dbReference>
<feature type="region of interest" description="Disordered" evidence="3">
    <location>
        <begin position="182"/>
        <end position="205"/>
    </location>
</feature>
<evidence type="ECO:0000256" key="3">
    <source>
        <dbReference type="SAM" id="MobiDB-lite"/>
    </source>
</evidence>
<dbReference type="Gene3D" id="3.40.50.720">
    <property type="entry name" value="NAD(P)-binding Rossmann-like Domain"/>
    <property type="match status" value="1"/>
</dbReference>
<keyword evidence="1" id="KW-0521">NADP</keyword>
<dbReference type="InterPro" id="IPR051721">
    <property type="entry name" value="Biopterin_syn/organic_redct"/>
</dbReference>
<keyword evidence="5" id="KW-1185">Reference proteome</keyword>
<comment type="caution">
    <text evidence="4">The sequence shown here is derived from an EMBL/GenBank/DDBJ whole genome shotgun (WGS) entry which is preliminary data.</text>
</comment>
<proteinExistence type="predicted"/>
<dbReference type="Proteomes" id="UP000221165">
    <property type="component" value="Unassembled WGS sequence"/>
</dbReference>
<accession>A0A2C6KNX9</accession>
<name>A0A2C6KNX9_9APIC</name>
<dbReference type="InterPro" id="IPR036291">
    <property type="entry name" value="NAD(P)-bd_dom_sf"/>
</dbReference>
<dbReference type="GO" id="GO:0006729">
    <property type="term" value="P:tetrahydrobiopterin biosynthetic process"/>
    <property type="evidence" value="ECO:0007669"/>
    <property type="project" value="TreeGrafter"/>
</dbReference>
<evidence type="ECO:0000256" key="1">
    <source>
        <dbReference type="ARBA" id="ARBA00022857"/>
    </source>
</evidence>
<dbReference type="PANTHER" id="PTHR44085">
    <property type="entry name" value="SEPIAPTERIN REDUCTASE"/>
    <property type="match status" value="1"/>
</dbReference>
<protein>
    <submittedName>
        <fullName evidence="4">Sepiapterin reductase</fullName>
    </submittedName>
</protein>
<dbReference type="SUPFAM" id="SSF51735">
    <property type="entry name" value="NAD(P)-binding Rossmann-fold domains"/>
    <property type="match status" value="1"/>
</dbReference>
<sequence>MVSQRERYLVFLLGASRGYGRSLAIQLAKALKAQIEEKKKKDDDSEDSRCMSTHVEGNEEEKKEKKKVLRLVLVGRDEKGMKETGEAACKAFGSEASYSVHRLDLSRVDDIFERNVDDLFTSSENFAQYDTIFLIHNSGWVQPACYLHRASSEDIRRSIDLNLTSFSILNARFLTHLTSLQRRREQEEEAHQPREEKDGETASSSSLQGAFAVRIIQISSLAAVEPFPSLPLYCTVKAGRDMQMRVIGEESTKSEDFLAKVDLKTLNWAPGQMVTDMQREVQQCEDPTIREAASNSALNVDLDDSAKALWQLVLQDTYVSGSHIDVHDVLKKTVS</sequence>
<dbReference type="VEuPathDB" id="ToxoDB:CSUI_006932"/>
<feature type="compositionally biased region" description="Basic and acidic residues" evidence="3">
    <location>
        <begin position="182"/>
        <end position="200"/>
    </location>
</feature>
<dbReference type="OrthoDB" id="153074at2759"/>
<gene>
    <name evidence="4" type="ORF">CSUI_006932</name>
</gene>
<evidence type="ECO:0000256" key="2">
    <source>
        <dbReference type="ARBA" id="ARBA00023002"/>
    </source>
</evidence>
<dbReference type="EMBL" id="MIGC01003565">
    <property type="protein sequence ID" value="PHJ19247.1"/>
    <property type="molecule type" value="Genomic_DNA"/>
</dbReference>
<organism evidence="4 5">
    <name type="scientific">Cystoisospora suis</name>
    <dbReference type="NCBI Taxonomy" id="483139"/>
    <lineage>
        <taxon>Eukaryota</taxon>
        <taxon>Sar</taxon>
        <taxon>Alveolata</taxon>
        <taxon>Apicomplexa</taxon>
        <taxon>Conoidasida</taxon>
        <taxon>Coccidia</taxon>
        <taxon>Eucoccidiorida</taxon>
        <taxon>Eimeriorina</taxon>
        <taxon>Sarcocystidae</taxon>
        <taxon>Cystoisospora</taxon>
    </lineage>
</organism>
<dbReference type="RefSeq" id="XP_067920949.1">
    <property type="nucleotide sequence ID" value="XM_068067082.1"/>
</dbReference>
<keyword evidence="2" id="KW-0560">Oxidoreductase</keyword>
<feature type="region of interest" description="Disordered" evidence="3">
    <location>
        <begin position="37"/>
        <end position="61"/>
    </location>
</feature>
<dbReference type="AlphaFoldDB" id="A0A2C6KNX9"/>
<reference evidence="4 5" key="1">
    <citation type="journal article" date="2017" name="Int. J. Parasitol.">
        <title>The genome of the protozoan parasite Cystoisospora suis and a reverse vaccinology approach to identify vaccine candidates.</title>
        <authorList>
            <person name="Palmieri N."/>
            <person name="Shrestha A."/>
            <person name="Ruttkowski B."/>
            <person name="Beck T."/>
            <person name="Vogl C."/>
            <person name="Tomley F."/>
            <person name="Blake D.P."/>
            <person name="Joachim A."/>
        </authorList>
    </citation>
    <scope>NUCLEOTIDE SEQUENCE [LARGE SCALE GENOMIC DNA]</scope>
    <source>
        <strain evidence="4 5">Wien I</strain>
    </source>
</reference>
<dbReference type="GeneID" id="94430293"/>
<dbReference type="PANTHER" id="PTHR44085:SF2">
    <property type="entry name" value="SEPIAPTERIN REDUCTASE"/>
    <property type="match status" value="1"/>
</dbReference>
<evidence type="ECO:0000313" key="5">
    <source>
        <dbReference type="Proteomes" id="UP000221165"/>
    </source>
</evidence>
<feature type="compositionally biased region" description="Basic and acidic residues" evidence="3">
    <location>
        <begin position="37"/>
        <end position="49"/>
    </location>
</feature>